<feature type="signal peptide" evidence="6">
    <location>
        <begin position="1"/>
        <end position="18"/>
    </location>
</feature>
<evidence type="ECO:0000313" key="9">
    <source>
        <dbReference type="Proteomes" id="UP001228113"/>
    </source>
</evidence>
<dbReference type="KEGG" id="msea:METESE_29140"/>
<evidence type="ECO:0000256" key="3">
    <source>
        <dbReference type="ARBA" id="ARBA00022630"/>
    </source>
</evidence>
<evidence type="ECO:0000259" key="7">
    <source>
        <dbReference type="SMART" id="SM00900"/>
    </source>
</evidence>
<keyword evidence="2" id="KW-0597">Phosphoprotein</keyword>
<keyword evidence="1" id="KW-0813">Transport</keyword>
<organism evidence="8 9">
    <name type="scientific">Mesoterricola sediminis</name>
    <dbReference type="NCBI Taxonomy" id="2927980"/>
    <lineage>
        <taxon>Bacteria</taxon>
        <taxon>Pseudomonadati</taxon>
        <taxon>Acidobacteriota</taxon>
        <taxon>Holophagae</taxon>
        <taxon>Holophagales</taxon>
        <taxon>Holophagaceae</taxon>
        <taxon>Mesoterricola</taxon>
    </lineage>
</organism>
<gene>
    <name evidence="8" type="ORF">METESE_29140</name>
</gene>
<protein>
    <recommendedName>
        <fullName evidence="7">FMN-binding domain-containing protein</fullName>
    </recommendedName>
</protein>
<dbReference type="RefSeq" id="WP_316410485.1">
    <property type="nucleotide sequence ID" value="NZ_AP027081.1"/>
</dbReference>
<keyword evidence="5" id="KW-0249">Electron transport</keyword>
<keyword evidence="9" id="KW-1185">Reference proteome</keyword>
<reference evidence="8" key="1">
    <citation type="journal article" date="2023" name="Int. J. Syst. Evol. Microbiol.">
        <title>Mesoterricola silvestris gen. nov., sp. nov., Mesoterricola sediminis sp. nov., Geothrix oryzae sp. nov., Geothrix edaphica sp. nov., Geothrix rubra sp. nov., and Geothrix limicola sp. nov., six novel members of Acidobacteriota isolated from soils.</title>
        <authorList>
            <person name="Itoh H."/>
            <person name="Sugisawa Y."/>
            <person name="Mise K."/>
            <person name="Xu Z."/>
            <person name="Kuniyasu M."/>
            <person name="Ushijima N."/>
            <person name="Kawano K."/>
            <person name="Kobayashi E."/>
            <person name="Shiratori Y."/>
            <person name="Masuda Y."/>
            <person name="Senoo K."/>
        </authorList>
    </citation>
    <scope>NUCLEOTIDE SEQUENCE</scope>
    <source>
        <strain evidence="8">W786</strain>
    </source>
</reference>
<dbReference type="SMART" id="SM00900">
    <property type="entry name" value="FMN_bind"/>
    <property type="match status" value="1"/>
</dbReference>
<keyword evidence="3" id="KW-0285">Flavoprotein</keyword>
<dbReference type="Pfam" id="PF04205">
    <property type="entry name" value="FMN_bind"/>
    <property type="match status" value="1"/>
</dbReference>
<dbReference type="EMBL" id="AP027081">
    <property type="protein sequence ID" value="BDU77956.1"/>
    <property type="molecule type" value="Genomic_DNA"/>
</dbReference>
<dbReference type="PANTHER" id="PTHR36118:SF1">
    <property type="entry name" value="ION-TRANSLOCATING OXIDOREDUCTASE COMPLEX SUBUNIT G"/>
    <property type="match status" value="1"/>
</dbReference>
<accession>A0AA48H5W3</accession>
<evidence type="ECO:0000256" key="1">
    <source>
        <dbReference type="ARBA" id="ARBA00022448"/>
    </source>
</evidence>
<dbReference type="InterPro" id="IPR007329">
    <property type="entry name" value="FMN-bd"/>
</dbReference>
<dbReference type="GO" id="GO:0010181">
    <property type="term" value="F:FMN binding"/>
    <property type="evidence" value="ECO:0007669"/>
    <property type="project" value="InterPro"/>
</dbReference>
<dbReference type="PANTHER" id="PTHR36118">
    <property type="entry name" value="ION-TRANSLOCATING OXIDOREDUCTASE COMPLEX SUBUNIT G"/>
    <property type="match status" value="1"/>
</dbReference>
<sequence>MKPSLVLAALLAAPLTGAFPAPQEAAALAFPGAALQKRDHALTEAQAREAQALAGTPVRPSAVAFEATRGGVRVGVAFLDTHRVRTLDETVLVAVGADGRILRVELVAFREPPDYQAREPWLRQFQGRRLDGDLALKRGIRPLSGATLTAGALTDAARRGLALAQVLYGIHP</sequence>
<keyword evidence="4" id="KW-0288">FMN</keyword>
<evidence type="ECO:0000256" key="5">
    <source>
        <dbReference type="ARBA" id="ARBA00022982"/>
    </source>
</evidence>
<evidence type="ECO:0000256" key="2">
    <source>
        <dbReference type="ARBA" id="ARBA00022553"/>
    </source>
</evidence>
<dbReference type="GO" id="GO:0022900">
    <property type="term" value="P:electron transport chain"/>
    <property type="evidence" value="ECO:0007669"/>
    <property type="project" value="InterPro"/>
</dbReference>
<dbReference type="Proteomes" id="UP001228113">
    <property type="component" value="Chromosome"/>
</dbReference>
<proteinExistence type="predicted"/>
<evidence type="ECO:0000256" key="6">
    <source>
        <dbReference type="SAM" id="SignalP"/>
    </source>
</evidence>
<feature type="domain" description="FMN-binding" evidence="7">
    <location>
        <begin position="86"/>
        <end position="164"/>
    </location>
</feature>
<evidence type="ECO:0000313" key="8">
    <source>
        <dbReference type="EMBL" id="BDU77956.1"/>
    </source>
</evidence>
<dbReference type="InterPro" id="IPR010209">
    <property type="entry name" value="Ion_transpt_RnfG/RsxG"/>
</dbReference>
<evidence type="ECO:0000256" key="4">
    <source>
        <dbReference type="ARBA" id="ARBA00022643"/>
    </source>
</evidence>
<dbReference type="AlphaFoldDB" id="A0AA48H5W3"/>
<feature type="chain" id="PRO_5041288021" description="FMN-binding domain-containing protein" evidence="6">
    <location>
        <begin position="19"/>
        <end position="172"/>
    </location>
</feature>
<dbReference type="GO" id="GO:0005886">
    <property type="term" value="C:plasma membrane"/>
    <property type="evidence" value="ECO:0007669"/>
    <property type="project" value="InterPro"/>
</dbReference>
<name>A0AA48H5W3_9BACT</name>
<keyword evidence="6" id="KW-0732">Signal</keyword>
<dbReference type="GO" id="GO:0009055">
    <property type="term" value="F:electron transfer activity"/>
    <property type="evidence" value="ECO:0007669"/>
    <property type="project" value="InterPro"/>
</dbReference>